<name>A0ABP3XH91_9FIRM</name>
<evidence type="ECO:0000313" key="2">
    <source>
        <dbReference type="Proteomes" id="UP001400965"/>
    </source>
</evidence>
<comment type="caution">
    <text evidence="1">The sequence shown here is derived from an EMBL/GenBank/DDBJ whole genome shotgun (WGS) entry which is preliminary data.</text>
</comment>
<gene>
    <name evidence="1" type="ORF">GCM10008917_14190</name>
</gene>
<proteinExistence type="predicted"/>
<accession>A0ABP3XH91</accession>
<organism evidence="1 2">
    <name type="scientific">Paraclostridium tenue</name>
    <dbReference type="NCBI Taxonomy" id="1737"/>
    <lineage>
        <taxon>Bacteria</taxon>
        <taxon>Bacillati</taxon>
        <taxon>Bacillota</taxon>
        <taxon>Clostridia</taxon>
        <taxon>Peptostreptococcales</taxon>
        <taxon>Peptostreptococcaceae</taxon>
        <taxon>Paraclostridium</taxon>
    </lineage>
</organism>
<sequence length="45" mass="5390">MKEYKIADLNKKEEDEIKKAEKMINDITGKEFIFIAWEKDNSNLK</sequence>
<protein>
    <submittedName>
        <fullName evidence="1">Uncharacterized protein</fullName>
    </submittedName>
</protein>
<keyword evidence="2" id="KW-1185">Reference proteome</keyword>
<evidence type="ECO:0000313" key="1">
    <source>
        <dbReference type="EMBL" id="GAA0863692.1"/>
    </source>
</evidence>
<dbReference type="EMBL" id="BAAACP010000007">
    <property type="protein sequence ID" value="GAA0863692.1"/>
    <property type="molecule type" value="Genomic_DNA"/>
</dbReference>
<dbReference type="Proteomes" id="UP001400965">
    <property type="component" value="Unassembled WGS sequence"/>
</dbReference>
<dbReference type="RefSeq" id="WP_346044312.1">
    <property type="nucleotide sequence ID" value="NZ_BAAACP010000007.1"/>
</dbReference>
<reference evidence="2" key="1">
    <citation type="journal article" date="2019" name="Int. J. Syst. Evol. Microbiol.">
        <title>The Global Catalogue of Microorganisms (GCM) 10K type strain sequencing project: providing services to taxonomists for standard genome sequencing and annotation.</title>
        <authorList>
            <consortium name="The Broad Institute Genomics Platform"/>
            <consortium name="The Broad Institute Genome Sequencing Center for Infectious Disease"/>
            <person name="Wu L."/>
            <person name="Ma J."/>
        </authorList>
    </citation>
    <scope>NUCLEOTIDE SEQUENCE [LARGE SCALE GENOMIC DNA]</scope>
    <source>
        <strain evidence="2">JCM 6486</strain>
    </source>
</reference>